<sequence>MEFISKNLINKKIVPLVLIIIISLSYLPAYAHESNAERLSSDDMVIQPYFSYISIFQNAFDISTSGKASVSSYLTARDVDEVGVEASLQQNKNGVWTTIKSWSNTSPGTNSGLSGTYYVTAGYSYRLVSNGKVYKDGSLVEQTSYISEIKNY</sequence>
<dbReference type="EMBL" id="LKET01000039">
    <property type="protein sequence ID" value="KPU43274.1"/>
    <property type="molecule type" value="Genomic_DNA"/>
</dbReference>
<keyword evidence="1" id="KW-0472">Membrane</keyword>
<dbReference type="RefSeq" id="WP_152967766.1">
    <property type="nucleotide sequence ID" value="NZ_LKET01000039.1"/>
</dbReference>
<evidence type="ECO:0000313" key="3">
    <source>
        <dbReference type="Proteomes" id="UP000050326"/>
    </source>
</evidence>
<protein>
    <submittedName>
        <fullName evidence="2">Uncharacterized protein</fullName>
    </submittedName>
</protein>
<keyword evidence="1" id="KW-1133">Transmembrane helix</keyword>
<proteinExistence type="predicted"/>
<keyword evidence="1" id="KW-0812">Transmembrane</keyword>
<comment type="caution">
    <text evidence="2">The sequence shown here is derived from an EMBL/GenBank/DDBJ whole genome shotgun (WGS) entry which is preliminary data.</text>
</comment>
<dbReference type="Proteomes" id="UP000050326">
    <property type="component" value="Unassembled WGS sequence"/>
</dbReference>
<name>A0A0P8YU98_9CLOT</name>
<keyword evidence="3" id="KW-1185">Reference proteome</keyword>
<evidence type="ECO:0000256" key="1">
    <source>
        <dbReference type="SAM" id="Phobius"/>
    </source>
</evidence>
<reference evidence="2 3" key="1">
    <citation type="submission" date="2015-09" db="EMBL/GenBank/DDBJ databases">
        <title>Genome sequence of Oxobacter pfennigii DSM 3222.</title>
        <authorList>
            <person name="Poehlein A."/>
            <person name="Bengelsdorf F.R."/>
            <person name="Schiel-Bengelsdorf B."/>
            <person name="Duerre P."/>
            <person name="Daniel R."/>
        </authorList>
    </citation>
    <scope>NUCLEOTIDE SEQUENCE [LARGE SCALE GENOMIC DNA]</scope>
    <source>
        <strain evidence="2 3">DSM 3222</strain>
    </source>
</reference>
<dbReference type="AlphaFoldDB" id="A0A0P8YU98"/>
<accession>A0A0P8YU98</accession>
<dbReference type="OrthoDB" id="1730058at2"/>
<feature type="transmembrane region" description="Helical" evidence="1">
    <location>
        <begin position="12"/>
        <end position="31"/>
    </location>
</feature>
<evidence type="ECO:0000313" key="2">
    <source>
        <dbReference type="EMBL" id="KPU43274.1"/>
    </source>
</evidence>
<dbReference type="STRING" id="36849.OXPF_27150"/>
<gene>
    <name evidence="2" type="ORF">OXPF_27150</name>
</gene>
<organism evidence="2 3">
    <name type="scientific">Oxobacter pfennigii</name>
    <dbReference type="NCBI Taxonomy" id="36849"/>
    <lineage>
        <taxon>Bacteria</taxon>
        <taxon>Bacillati</taxon>
        <taxon>Bacillota</taxon>
        <taxon>Clostridia</taxon>
        <taxon>Eubacteriales</taxon>
        <taxon>Clostridiaceae</taxon>
        <taxon>Oxobacter</taxon>
    </lineage>
</organism>